<feature type="domain" description="N-acetyltransferase" evidence="1">
    <location>
        <begin position="111"/>
        <end position="245"/>
    </location>
</feature>
<dbReference type="GO" id="GO:0016747">
    <property type="term" value="F:acyltransferase activity, transferring groups other than amino-acyl groups"/>
    <property type="evidence" value="ECO:0007669"/>
    <property type="project" value="InterPro"/>
</dbReference>
<dbReference type="Pfam" id="PF00583">
    <property type="entry name" value="Acetyltransf_1"/>
    <property type="match status" value="1"/>
</dbReference>
<dbReference type="STRING" id="113562.SAMN04489716_2013"/>
<dbReference type="InterPro" id="IPR016181">
    <property type="entry name" value="Acyl_CoA_acyltransferase"/>
</dbReference>
<dbReference type="AlphaFoldDB" id="A0A1H1W8Y8"/>
<keyword evidence="2" id="KW-0808">Transferase</keyword>
<accession>A0A1H1W8Y8</accession>
<protein>
    <submittedName>
        <fullName evidence="2">Acetyltransferase (GNAT) family protein</fullName>
    </submittedName>
</protein>
<evidence type="ECO:0000313" key="3">
    <source>
        <dbReference type="Proteomes" id="UP000198688"/>
    </source>
</evidence>
<proteinExistence type="predicted"/>
<dbReference type="RefSeq" id="WP_092543643.1">
    <property type="nucleotide sequence ID" value="NZ_BOMJ01000013.1"/>
</dbReference>
<gene>
    <name evidence="2" type="ORF">SAMN04489716_2013</name>
</gene>
<reference evidence="2 3" key="1">
    <citation type="submission" date="2016-10" db="EMBL/GenBank/DDBJ databases">
        <authorList>
            <person name="de Groot N.N."/>
        </authorList>
    </citation>
    <scope>NUCLEOTIDE SEQUENCE [LARGE SCALE GENOMIC DNA]</scope>
    <source>
        <strain evidence="2 3">DSM 43941</strain>
    </source>
</reference>
<dbReference type="PROSITE" id="PS51186">
    <property type="entry name" value="GNAT"/>
    <property type="match status" value="1"/>
</dbReference>
<evidence type="ECO:0000313" key="2">
    <source>
        <dbReference type="EMBL" id="SDS93110.1"/>
    </source>
</evidence>
<dbReference type="Proteomes" id="UP000198688">
    <property type="component" value="Chromosome I"/>
</dbReference>
<dbReference type="Gene3D" id="3.40.630.30">
    <property type="match status" value="1"/>
</dbReference>
<dbReference type="OrthoDB" id="3814885at2"/>
<name>A0A1H1W8Y8_9ACTN</name>
<dbReference type="SUPFAM" id="SSF55729">
    <property type="entry name" value="Acyl-CoA N-acyltransferases (Nat)"/>
    <property type="match status" value="1"/>
</dbReference>
<dbReference type="InterPro" id="IPR000182">
    <property type="entry name" value="GNAT_dom"/>
</dbReference>
<keyword evidence="3" id="KW-1185">Reference proteome</keyword>
<dbReference type="CDD" id="cd04301">
    <property type="entry name" value="NAT_SF"/>
    <property type="match status" value="1"/>
</dbReference>
<organism evidence="2 3">
    <name type="scientific">Actinoplanes derwentensis</name>
    <dbReference type="NCBI Taxonomy" id="113562"/>
    <lineage>
        <taxon>Bacteria</taxon>
        <taxon>Bacillati</taxon>
        <taxon>Actinomycetota</taxon>
        <taxon>Actinomycetes</taxon>
        <taxon>Micromonosporales</taxon>
        <taxon>Micromonosporaceae</taxon>
        <taxon>Actinoplanes</taxon>
    </lineage>
</organism>
<evidence type="ECO:0000259" key="1">
    <source>
        <dbReference type="PROSITE" id="PS51186"/>
    </source>
</evidence>
<dbReference type="EMBL" id="LT629758">
    <property type="protein sequence ID" value="SDS93110.1"/>
    <property type="molecule type" value="Genomic_DNA"/>
</dbReference>
<sequence>MVVPVSRIGAGLWHALEDDLVVGRGEVLSRADGRMFVSIDAWHGAAFGRLAEVMLAVLPRPLHTVVAEDDADLAGWWRQAGFRARRREWEFVVPTDPQVTGLGSVVVPPGVSVKGFGTAVEGPLRELDGVVRGEVSWPDMPAEVLVRPVWDVSKFAVAAAGDGYVGLLRVAMVTRRPRIGLVAVRSSHRRRGVARALLAHTLGALHVVGKESVAAEVVESNVAATALLEGAGGRRSGSNLELVVG</sequence>